<reference evidence="10" key="1">
    <citation type="journal article" date="2021" name="Genome Biol. Evol.">
        <title>The assembled and annotated genome of the fairy-ring fungus Marasmius oreades.</title>
        <authorList>
            <person name="Hiltunen M."/>
            <person name="Ament-Velasquez S.L."/>
            <person name="Johannesson H."/>
        </authorList>
    </citation>
    <scope>NUCLEOTIDE SEQUENCE</scope>
    <source>
        <strain evidence="10">03SP1</strain>
    </source>
</reference>
<dbReference type="Pfam" id="PF00026">
    <property type="entry name" value="Asp"/>
    <property type="match status" value="1"/>
</dbReference>
<dbReference type="Gene3D" id="2.40.70.10">
    <property type="entry name" value="Acid Proteases"/>
    <property type="match status" value="2"/>
</dbReference>
<keyword evidence="3 6" id="KW-0064">Aspartyl protease</keyword>
<dbReference type="InterPro" id="IPR034164">
    <property type="entry name" value="Pepsin-like_dom"/>
</dbReference>
<dbReference type="PRINTS" id="PR00792">
    <property type="entry name" value="PEPSIN"/>
</dbReference>
<dbReference type="AlphaFoldDB" id="A0A9P7V0Z4"/>
<evidence type="ECO:0000256" key="7">
    <source>
        <dbReference type="SAM" id="MobiDB-lite"/>
    </source>
</evidence>
<dbReference type="RefSeq" id="XP_043014721.1">
    <property type="nucleotide sequence ID" value="XM_043146021.1"/>
</dbReference>
<evidence type="ECO:0000313" key="10">
    <source>
        <dbReference type="EMBL" id="KAG7098251.1"/>
    </source>
</evidence>
<sequence length="507" mass="51654">MLPLTLSLSLSFLILANADPVHIPLTVRDVDSGSSDAVNAEHWNSVAEGLQLKYGIGNSNSRRMGRRASTADIPMTNQQTDASYFGTVNVGTPSQPFNVILDTGSSDLWLASSACSLCDSETPLYDLSKSSSAQNTNRPVSITYGSGQVRGTTVTDNVSIGPFSVSSQTLLAVNVVSSGLLDGTVSGILGLGFNTISSTRSTPLWQTLANNGDFSSPDMSFWMTRLRGTTNRQTEAPGGVMTLGGTNSTLFTGDVEFLPAVGQPSFWLLEMKTLTVNGKNVPISTGNNAVSAIDTGTTLIGGPGTDVKAFWAAVPGSNVVSDMPGFFSYPCSTDLNVGMSYGGKSWSINPKDMNIGRLSVGSSSCVGGIFDLSRGTNIASGGEGTPGWVVGATFLKNVYSVFRATNPPQIGFAQLSDAAGGSGMIPSSSSATELNPTATFAPSSSRRGSSSTIGAPGNTPSGSGNGSGSGSGSNGAVRSGRTVSSAPAAFAGAVVLLAGFVGGLGGF</sequence>
<dbReference type="OrthoDB" id="771136at2759"/>
<keyword evidence="2 6" id="KW-0645">Protease</keyword>
<dbReference type="PROSITE" id="PS51767">
    <property type="entry name" value="PEPTIDASE_A1"/>
    <property type="match status" value="1"/>
</dbReference>
<keyword evidence="11" id="KW-1185">Reference proteome</keyword>
<evidence type="ECO:0000256" key="6">
    <source>
        <dbReference type="RuleBase" id="RU000454"/>
    </source>
</evidence>
<comment type="caution">
    <text evidence="10">The sequence shown here is derived from an EMBL/GenBank/DDBJ whole genome shotgun (WGS) entry which is preliminary data.</text>
</comment>
<dbReference type="SUPFAM" id="SSF50630">
    <property type="entry name" value="Acid proteases"/>
    <property type="match status" value="1"/>
</dbReference>
<feature type="compositionally biased region" description="Polar residues" evidence="7">
    <location>
        <begin position="425"/>
        <end position="442"/>
    </location>
</feature>
<dbReference type="GeneID" id="66069289"/>
<comment type="similarity">
    <text evidence="1 6">Belongs to the peptidase A1 family.</text>
</comment>
<dbReference type="GO" id="GO:0004190">
    <property type="term" value="F:aspartic-type endopeptidase activity"/>
    <property type="evidence" value="ECO:0007669"/>
    <property type="project" value="UniProtKB-KW"/>
</dbReference>
<dbReference type="FunFam" id="2.40.70.10:FF:000115">
    <property type="entry name" value="Lysosomal aspartic protease"/>
    <property type="match status" value="1"/>
</dbReference>
<dbReference type="CDD" id="cd05471">
    <property type="entry name" value="pepsin_like"/>
    <property type="match status" value="1"/>
</dbReference>
<evidence type="ECO:0000256" key="4">
    <source>
        <dbReference type="ARBA" id="ARBA00022801"/>
    </source>
</evidence>
<dbReference type="PROSITE" id="PS00141">
    <property type="entry name" value="ASP_PROTEASE"/>
    <property type="match status" value="1"/>
</dbReference>
<keyword evidence="4 6" id="KW-0378">Hydrolase</keyword>
<name>A0A9P7V0Z4_9AGAR</name>
<dbReference type="Proteomes" id="UP001049176">
    <property type="component" value="Chromosome 1"/>
</dbReference>
<feature type="compositionally biased region" description="Gly residues" evidence="7">
    <location>
        <begin position="463"/>
        <end position="473"/>
    </location>
</feature>
<feature type="signal peptide" evidence="8">
    <location>
        <begin position="1"/>
        <end position="18"/>
    </location>
</feature>
<dbReference type="InterPro" id="IPR021109">
    <property type="entry name" value="Peptidase_aspartic_dom_sf"/>
</dbReference>
<evidence type="ECO:0000256" key="1">
    <source>
        <dbReference type="ARBA" id="ARBA00007447"/>
    </source>
</evidence>
<dbReference type="KEGG" id="more:E1B28_000213"/>
<feature type="chain" id="PRO_5040328745" description="Peptidase A1 domain-containing protein" evidence="8">
    <location>
        <begin position="19"/>
        <end position="507"/>
    </location>
</feature>
<evidence type="ECO:0000256" key="2">
    <source>
        <dbReference type="ARBA" id="ARBA00022670"/>
    </source>
</evidence>
<organism evidence="10 11">
    <name type="scientific">Marasmius oreades</name>
    <name type="common">fairy-ring Marasmius</name>
    <dbReference type="NCBI Taxonomy" id="181124"/>
    <lineage>
        <taxon>Eukaryota</taxon>
        <taxon>Fungi</taxon>
        <taxon>Dikarya</taxon>
        <taxon>Basidiomycota</taxon>
        <taxon>Agaricomycotina</taxon>
        <taxon>Agaricomycetes</taxon>
        <taxon>Agaricomycetidae</taxon>
        <taxon>Agaricales</taxon>
        <taxon>Marasmiineae</taxon>
        <taxon>Marasmiaceae</taxon>
        <taxon>Marasmius</taxon>
    </lineage>
</organism>
<evidence type="ECO:0000256" key="8">
    <source>
        <dbReference type="SAM" id="SignalP"/>
    </source>
</evidence>
<dbReference type="InterPro" id="IPR001461">
    <property type="entry name" value="Aspartic_peptidase_A1"/>
</dbReference>
<evidence type="ECO:0000313" key="11">
    <source>
        <dbReference type="Proteomes" id="UP001049176"/>
    </source>
</evidence>
<feature type="active site" evidence="5">
    <location>
        <position position="102"/>
    </location>
</feature>
<evidence type="ECO:0000259" key="9">
    <source>
        <dbReference type="PROSITE" id="PS51767"/>
    </source>
</evidence>
<keyword evidence="8" id="KW-0732">Signal</keyword>
<feature type="region of interest" description="Disordered" evidence="7">
    <location>
        <begin position="424"/>
        <end position="479"/>
    </location>
</feature>
<accession>A0A9P7V0Z4</accession>
<feature type="domain" description="Peptidase A1" evidence="9">
    <location>
        <begin position="84"/>
        <end position="413"/>
    </location>
</feature>
<feature type="active site" evidence="5">
    <location>
        <position position="294"/>
    </location>
</feature>
<proteinExistence type="inferred from homology"/>
<gene>
    <name evidence="10" type="ORF">E1B28_000213</name>
</gene>
<dbReference type="InterPro" id="IPR033121">
    <property type="entry name" value="PEPTIDASE_A1"/>
</dbReference>
<evidence type="ECO:0000256" key="3">
    <source>
        <dbReference type="ARBA" id="ARBA00022750"/>
    </source>
</evidence>
<dbReference type="EMBL" id="CM032181">
    <property type="protein sequence ID" value="KAG7098251.1"/>
    <property type="molecule type" value="Genomic_DNA"/>
</dbReference>
<dbReference type="GO" id="GO:0006508">
    <property type="term" value="P:proteolysis"/>
    <property type="evidence" value="ECO:0007669"/>
    <property type="project" value="UniProtKB-KW"/>
</dbReference>
<evidence type="ECO:0000256" key="5">
    <source>
        <dbReference type="PIRSR" id="PIRSR601461-1"/>
    </source>
</evidence>
<dbReference type="InterPro" id="IPR001969">
    <property type="entry name" value="Aspartic_peptidase_AS"/>
</dbReference>
<protein>
    <recommendedName>
        <fullName evidence="9">Peptidase A1 domain-containing protein</fullName>
    </recommendedName>
</protein>
<dbReference type="PANTHER" id="PTHR47966:SF57">
    <property type="entry name" value="PEPTIDASE A1 DOMAIN-CONTAINING PROTEIN"/>
    <property type="match status" value="1"/>
</dbReference>
<dbReference type="PANTHER" id="PTHR47966">
    <property type="entry name" value="BETA-SITE APP-CLEAVING ENZYME, ISOFORM A-RELATED"/>
    <property type="match status" value="1"/>
</dbReference>